<accession>A0A8J2N2J3</accession>
<reference evidence="1" key="1">
    <citation type="submission" date="2021-05" db="EMBL/GenBank/DDBJ databases">
        <authorList>
            <person name="Stam R."/>
        </authorList>
    </citation>
    <scope>NUCLEOTIDE SEQUENCE</scope>
    <source>
        <strain evidence="1">CS162</strain>
    </source>
</reference>
<gene>
    <name evidence="1" type="ORF">ALTATR162_LOCUS8330</name>
</gene>
<dbReference type="GeneID" id="67020429"/>
<dbReference type="EMBL" id="CAJRGZ010000023">
    <property type="protein sequence ID" value="CAG5177667.1"/>
    <property type="molecule type" value="Genomic_DNA"/>
</dbReference>
<organism evidence="1 2">
    <name type="scientific">Alternaria atra</name>
    <dbReference type="NCBI Taxonomy" id="119953"/>
    <lineage>
        <taxon>Eukaryota</taxon>
        <taxon>Fungi</taxon>
        <taxon>Dikarya</taxon>
        <taxon>Ascomycota</taxon>
        <taxon>Pezizomycotina</taxon>
        <taxon>Dothideomycetes</taxon>
        <taxon>Pleosporomycetidae</taxon>
        <taxon>Pleosporales</taxon>
        <taxon>Pleosporineae</taxon>
        <taxon>Pleosporaceae</taxon>
        <taxon>Alternaria</taxon>
        <taxon>Alternaria sect. Ulocladioides</taxon>
    </lineage>
</organism>
<dbReference type="RefSeq" id="XP_043171895.1">
    <property type="nucleotide sequence ID" value="XM_043315960.1"/>
</dbReference>
<name>A0A8J2N2J3_9PLEO</name>
<dbReference type="Proteomes" id="UP000676310">
    <property type="component" value="Unassembled WGS sequence"/>
</dbReference>
<evidence type="ECO:0000313" key="1">
    <source>
        <dbReference type="EMBL" id="CAG5177667.1"/>
    </source>
</evidence>
<comment type="caution">
    <text evidence="1">The sequence shown here is derived from an EMBL/GenBank/DDBJ whole genome shotgun (WGS) entry which is preliminary data.</text>
</comment>
<dbReference type="AlphaFoldDB" id="A0A8J2N2J3"/>
<evidence type="ECO:0000313" key="2">
    <source>
        <dbReference type="Proteomes" id="UP000676310"/>
    </source>
</evidence>
<protein>
    <submittedName>
        <fullName evidence="1">Uncharacterized protein</fullName>
    </submittedName>
</protein>
<sequence>MKSKAEFEAIVHYECSNTQRKIRMWKKQLLQAPLDTDEASQVTEPLGEKYAEVDYRVISKLIKLALLLATSKGTSFGLANLEEAVVLHR</sequence>
<keyword evidence="2" id="KW-1185">Reference proteome</keyword>
<proteinExistence type="predicted"/>